<evidence type="ECO:0000313" key="10">
    <source>
        <dbReference type="Proteomes" id="UP000820818"/>
    </source>
</evidence>
<dbReference type="GO" id="GO:0020037">
    <property type="term" value="F:heme binding"/>
    <property type="evidence" value="ECO:0007669"/>
    <property type="project" value="InterPro"/>
</dbReference>
<protein>
    <recommendedName>
        <fullName evidence="8">Globin domain-containing protein</fullName>
    </recommendedName>
</protein>
<keyword evidence="2 6" id="KW-0349">Heme</keyword>
<dbReference type="InterPro" id="IPR044399">
    <property type="entry name" value="Mb-like_M"/>
</dbReference>
<dbReference type="InterPro" id="IPR012292">
    <property type="entry name" value="Globin/Proto"/>
</dbReference>
<keyword evidence="4" id="KW-0479">Metal-binding</keyword>
<dbReference type="PANTHER" id="PTHR47217">
    <property type="entry name" value="GLOBIN-LIKE PROTEIN"/>
    <property type="match status" value="1"/>
</dbReference>
<evidence type="ECO:0000256" key="2">
    <source>
        <dbReference type="ARBA" id="ARBA00022617"/>
    </source>
</evidence>
<evidence type="ECO:0000256" key="3">
    <source>
        <dbReference type="ARBA" id="ARBA00022621"/>
    </source>
</evidence>
<keyword evidence="7" id="KW-0732">Signal</keyword>
<keyword evidence="10" id="KW-1185">Reference proteome</keyword>
<evidence type="ECO:0000256" key="7">
    <source>
        <dbReference type="SAM" id="SignalP"/>
    </source>
</evidence>
<feature type="signal peptide" evidence="7">
    <location>
        <begin position="1"/>
        <end position="28"/>
    </location>
</feature>
<comment type="similarity">
    <text evidence="6">Belongs to the globin family.</text>
</comment>
<dbReference type="Gene3D" id="1.10.490.10">
    <property type="entry name" value="Globins"/>
    <property type="match status" value="1"/>
</dbReference>
<evidence type="ECO:0000256" key="6">
    <source>
        <dbReference type="RuleBase" id="RU000356"/>
    </source>
</evidence>
<dbReference type="AlphaFoldDB" id="A0AAD5KRA9"/>
<dbReference type="EMBL" id="WJBH02000005">
    <property type="protein sequence ID" value="KAI9558889.1"/>
    <property type="molecule type" value="Genomic_DNA"/>
</dbReference>
<organism evidence="9 10">
    <name type="scientific">Daphnia sinensis</name>
    <dbReference type="NCBI Taxonomy" id="1820382"/>
    <lineage>
        <taxon>Eukaryota</taxon>
        <taxon>Metazoa</taxon>
        <taxon>Ecdysozoa</taxon>
        <taxon>Arthropoda</taxon>
        <taxon>Crustacea</taxon>
        <taxon>Branchiopoda</taxon>
        <taxon>Diplostraca</taxon>
        <taxon>Cladocera</taxon>
        <taxon>Anomopoda</taxon>
        <taxon>Daphniidae</taxon>
        <taxon>Daphnia</taxon>
        <taxon>Daphnia similis group</taxon>
    </lineage>
</organism>
<sequence>MNNSVVIFRNLLSLLASWSVYNEQNANGDLIGDSSGLVKSSGSARTDNPFITASIVTTVHDYRNEVPTALHSYAADDNRNYRTGENTIFEGIGLRGKINGDDIDVLIASWDFLKKRLSDFAPKIFLRYFSVRPDARKMFPAFAHVTEAELPYNRDFLSTTYNCIASLNYIIPHLRYSLPEQCPAFANLKNKYSKLDLKRLENIWLNVTQEEMGENFTDVIRDSWKKVFFALFKYTYE</sequence>
<dbReference type="InterPro" id="IPR009050">
    <property type="entry name" value="Globin-like_sf"/>
</dbReference>
<evidence type="ECO:0000256" key="4">
    <source>
        <dbReference type="ARBA" id="ARBA00022723"/>
    </source>
</evidence>
<keyword evidence="5" id="KW-0408">Iron</keyword>
<accession>A0AAD5KRA9</accession>
<dbReference type="CDD" id="cd01040">
    <property type="entry name" value="Mb-like"/>
    <property type="match status" value="1"/>
</dbReference>
<evidence type="ECO:0000256" key="5">
    <source>
        <dbReference type="ARBA" id="ARBA00023004"/>
    </source>
</evidence>
<dbReference type="GO" id="GO:0019825">
    <property type="term" value="F:oxygen binding"/>
    <property type="evidence" value="ECO:0007669"/>
    <property type="project" value="InterPro"/>
</dbReference>
<evidence type="ECO:0000313" key="9">
    <source>
        <dbReference type="EMBL" id="KAI9558889.1"/>
    </source>
</evidence>
<keyword evidence="1 6" id="KW-0813">Transport</keyword>
<evidence type="ECO:0000259" key="8">
    <source>
        <dbReference type="PROSITE" id="PS01033"/>
    </source>
</evidence>
<reference evidence="9 10" key="1">
    <citation type="submission" date="2022-05" db="EMBL/GenBank/DDBJ databases">
        <title>A multi-omics perspective on studying reproductive biology in Daphnia sinensis.</title>
        <authorList>
            <person name="Jia J."/>
        </authorList>
    </citation>
    <scope>NUCLEOTIDE SEQUENCE [LARGE SCALE GENOMIC DNA]</scope>
    <source>
        <strain evidence="9 10">WSL</strain>
    </source>
</reference>
<dbReference type="PROSITE" id="PS01033">
    <property type="entry name" value="GLOBIN"/>
    <property type="match status" value="1"/>
</dbReference>
<dbReference type="GO" id="GO:0005344">
    <property type="term" value="F:oxygen carrier activity"/>
    <property type="evidence" value="ECO:0007669"/>
    <property type="project" value="UniProtKB-KW"/>
</dbReference>
<dbReference type="SUPFAM" id="SSF46458">
    <property type="entry name" value="Globin-like"/>
    <property type="match status" value="1"/>
</dbReference>
<comment type="caution">
    <text evidence="9">The sequence shown here is derived from an EMBL/GenBank/DDBJ whole genome shotgun (WGS) entry which is preliminary data.</text>
</comment>
<dbReference type="InterPro" id="IPR000971">
    <property type="entry name" value="Globin"/>
</dbReference>
<dbReference type="Proteomes" id="UP000820818">
    <property type="component" value="Linkage Group LG5"/>
</dbReference>
<gene>
    <name evidence="9" type="ORF">GHT06_015677</name>
</gene>
<dbReference type="PANTHER" id="PTHR47217:SF1">
    <property type="entry name" value="GLOBIN-LIKE PROTEIN"/>
    <property type="match status" value="1"/>
</dbReference>
<name>A0AAD5KRA9_9CRUS</name>
<keyword evidence="3 6" id="KW-0561">Oxygen transport</keyword>
<dbReference type="Pfam" id="PF00042">
    <property type="entry name" value="Globin"/>
    <property type="match status" value="1"/>
</dbReference>
<feature type="chain" id="PRO_5042217584" description="Globin domain-containing protein" evidence="7">
    <location>
        <begin position="29"/>
        <end position="237"/>
    </location>
</feature>
<feature type="domain" description="Globin" evidence="8">
    <location>
        <begin position="97"/>
        <end position="237"/>
    </location>
</feature>
<proteinExistence type="inferred from homology"/>
<dbReference type="GO" id="GO:0046872">
    <property type="term" value="F:metal ion binding"/>
    <property type="evidence" value="ECO:0007669"/>
    <property type="project" value="UniProtKB-KW"/>
</dbReference>
<evidence type="ECO:0000256" key="1">
    <source>
        <dbReference type="ARBA" id="ARBA00022448"/>
    </source>
</evidence>